<keyword evidence="6" id="KW-1185">Reference proteome</keyword>
<dbReference type="GeneID" id="113852024"/>
<dbReference type="KEGG" id="aprc:113852024"/>
<evidence type="ECO:0000256" key="3">
    <source>
        <dbReference type="ARBA" id="ARBA00022833"/>
    </source>
</evidence>
<dbReference type="RefSeq" id="XP_027338086.1">
    <property type="nucleotide sequence ID" value="XM_027482285.1"/>
</dbReference>
<dbReference type="InterPro" id="IPR007527">
    <property type="entry name" value="Znf_SWIM"/>
</dbReference>
<sequence length="245" mass="28478">MYIVAYIPSKLVFEEKLRRFCTESPKIQRWIDNISKEKWALSHDNDGRRYGHMTTNLSEAVNKEASSYQVRQYDIARTKFEVEEAFNPITQKGGNKWTVILCTKYCECGRFQAYQFLCSHVIAACASVSIDFWQYVDDVYLVQNIVNAYSSQWSPLGNDGSVLQNNESKLVPDETRIRGKGRPKSTRIRNEMDWVKSQSRHRCSNCCQIGHNVRQCTSTQANDRIDRRILCKHIVLCYLVFSTFS</sequence>
<dbReference type="Pfam" id="PF04434">
    <property type="entry name" value="SWIM"/>
    <property type="match status" value="1"/>
</dbReference>
<reference evidence="6" key="1">
    <citation type="journal article" date="2019" name="Toxins">
        <title>Detection of Abrin-Like and Prepropulchellin-Like Toxin Genes and Transcripts Using Whole Genome Sequencing and Full-Length Transcript Sequencing of Abrus precatorius.</title>
        <authorList>
            <person name="Hovde B.T."/>
            <person name="Daligault H.E."/>
            <person name="Hanschen E.R."/>
            <person name="Kunde Y.A."/>
            <person name="Johnson M.B."/>
            <person name="Starkenburg S.R."/>
            <person name="Johnson S.L."/>
        </authorList>
    </citation>
    <scope>NUCLEOTIDE SEQUENCE [LARGE SCALE GENOMIC DNA]</scope>
</reference>
<evidence type="ECO:0000256" key="2">
    <source>
        <dbReference type="ARBA" id="ARBA00022771"/>
    </source>
</evidence>
<dbReference type="InterPro" id="IPR006564">
    <property type="entry name" value="Znf_PMZ"/>
</dbReference>
<dbReference type="GO" id="GO:0008270">
    <property type="term" value="F:zinc ion binding"/>
    <property type="evidence" value="ECO:0007669"/>
    <property type="project" value="UniProtKB-KW"/>
</dbReference>
<evidence type="ECO:0000313" key="7">
    <source>
        <dbReference type="RefSeq" id="XP_027338086.1"/>
    </source>
</evidence>
<gene>
    <name evidence="7" type="primary">LOC113852024</name>
</gene>
<evidence type="ECO:0000313" key="6">
    <source>
        <dbReference type="Proteomes" id="UP000694853"/>
    </source>
</evidence>
<keyword evidence="2 4" id="KW-0863">Zinc-finger</keyword>
<keyword evidence="3" id="KW-0862">Zinc</keyword>
<keyword evidence="1" id="KW-0479">Metal-binding</keyword>
<dbReference type="SMART" id="SM00575">
    <property type="entry name" value="ZnF_PMZ"/>
    <property type="match status" value="1"/>
</dbReference>
<dbReference type="Proteomes" id="UP000694853">
    <property type="component" value="Unplaced"/>
</dbReference>
<protein>
    <submittedName>
        <fullName evidence="7">Uncharacterized protein LOC113852024</fullName>
    </submittedName>
</protein>
<reference evidence="7" key="2">
    <citation type="submission" date="2025-08" db="UniProtKB">
        <authorList>
            <consortium name="RefSeq"/>
        </authorList>
    </citation>
    <scope>IDENTIFICATION</scope>
    <source>
        <tissue evidence="7">Young leaves</tissue>
    </source>
</reference>
<dbReference type="PROSITE" id="PS50966">
    <property type="entry name" value="ZF_SWIM"/>
    <property type="match status" value="1"/>
</dbReference>
<feature type="domain" description="SWIM-type" evidence="5">
    <location>
        <begin position="97"/>
        <end position="129"/>
    </location>
</feature>
<proteinExistence type="predicted"/>
<dbReference type="AlphaFoldDB" id="A0A8B8K347"/>
<evidence type="ECO:0000256" key="4">
    <source>
        <dbReference type="PROSITE-ProRule" id="PRU00325"/>
    </source>
</evidence>
<dbReference type="OrthoDB" id="1434016at2759"/>
<accession>A0A8B8K347</accession>
<organism evidence="6 7">
    <name type="scientific">Abrus precatorius</name>
    <name type="common">Indian licorice</name>
    <name type="synonym">Glycine abrus</name>
    <dbReference type="NCBI Taxonomy" id="3816"/>
    <lineage>
        <taxon>Eukaryota</taxon>
        <taxon>Viridiplantae</taxon>
        <taxon>Streptophyta</taxon>
        <taxon>Embryophyta</taxon>
        <taxon>Tracheophyta</taxon>
        <taxon>Spermatophyta</taxon>
        <taxon>Magnoliopsida</taxon>
        <taxon>eudicotyledons</taxon>
        <taxon>Gunneridae</taxon>
        <taxon>Pentapetalae</taxon>
        <taxon>rosids</taxon>
        <taxon>fabids</taxon>
        <taxon>Fabales</taxon>
        <taxon>Fabaceae</taxon>
        <taxon>Papilionoideae</taxon>
        <taxon>50 kb inversion clade</taxon>
        <taxon>NPAAA clade</taxon>
        <taxon>indigoferoid/millettioid clade</taxon>
        <taxon>Abreae</taxon>
        <taxon>Abrus</taxon>
    </lineage>
</organism>
<evidence type="ECO:0000259" key="5">
    <source>
        <dbReference type="PROSITE" id="PS50966"/>
    </source>
</evidence>
<name>A0A8B8K347_ABRPR</name>
<evidence type="ECO:0000256" key="1">
    <source>
        <dbReference type="ARBA" id="ARBA00022723"/>
    </source>
</evidence>